<organism evidence="3">
    <name type="scientific">Capitella teleta</name>
    <name type="common">Polychaete worm</name>
    <dbReference type="NCBI Taxonomy" id="283909"/>
    <lineage>
        <taxon>Eukaryota</taxon>
        <taxon>Metazoa</taxon>
        <taxon>Spiralia</taxon>
        <taxon>Lophotrochozoa</taxon>
        <taxon>Annelida</taxon>
        <taxon>Polychaeta</taxon>
        <taxon>Sedentaria</taxon>
        <taxon>Scolecida</taxon>
        <taxon>Capitellidae</taxon>
        <taxon>Capitella</taxon>
    </lineage>
</organism>
<dbReference type="InterPro" id="IPR016186">
    <property type="entry name" value="C-type_lectin-like/link_sf"/>
</dbReference>
<dbReference type="Proteomes" id="UP000014760">
    <property type="component" value="Unassembled WGS sequence"/>
</dbReference>
<protein>
    <recommendedName>
        <fullName evidence="2">C-type lectin domain-containing protein</fullName>
    </recommendedName>
</protein>
<dbReference type="EMBL" id="AMQN01032259">
    <property type="status" value="NOT_ANNOTATED_CDS"/>
    <property type="molecule type" value="Genomic_DNA"/>
</dbReference>
<keyword evidence="1" id="KW-0812">Transmembrane</keyword>
<keyword evidence="1" id="KW-0472">Membrane</keyword>
<keyword evidence="5" id="KW-1185">Reference proteome</keyword>
<dbReference type="AlphaFoldDB" id="R7T911"/>
<dbReference type="Gene3D" id="3.10.100.10">
    <property type="entry name" value="Mannose-Binding Protein A, subunit A"/>
    <property type="match status" value="1"/>
</dbReference>
<dbReference type="CDD" id="cd00037">
    <property type="entry name" value="CLECT"/>
    <property type="match status" value="1"/>
</dbReference>
<evidence type="ECO:0000313" key="5">
    <source>
        <dbReference type="Proteomes" id="UP000014760"/>
    </source>
</evidence>
<dbReference type="InterPro" id="IPR016187">
    <property type="entry name" value="CTDL_fold"/>
</dbReference>
<dbReference type="EMBL" id="KB311126">
    <property type="protein sequence ID" value="ELT89918.1"/>
    <property type="molecule type" value="Genomic_DNA"/>
</dbReference>
<evidence type="ECO:0000313" key="4">
    <source>
        <dbReference type="EnsemblMetazoa" id="CapteP208810"/>
    </source>
</evidence>
<accession>R7T911</accession>
<reference evidence="3 5" key="2">
    <citation type="journal article" date="2013" name="Nature">
        <title>Insights into bilaterian evolution from three spiralian genomes.</title>
        <authorList>
            <person name="Simakov O."/>
            <person name="Marletaz F."/>
            <person name="Cho S.J."/>
            <person name="Edsinger-Gonzales E."/>
            <person name="Havlak P."/>
            <person name="Hellsten U."/>
            <person name="Kuo D.H."/>
            <person name="Larsson T."/>
            <person name="Lv J."/>
            <person name="Arendt D."/>
            <person name="Savage R."/>
            <person name="Osoegawa K."/>
            <person name="de Jong P."/>
            <person name="Grimwood J."/>
            <person name="Chapman J.A."/>
            <person name="Shapiro H."/>
            <person name="Aerts A."/>
            <person name="Otillar R.P."/>
            <person name="Terry A.Y."/>
            <person name="Boore J.L."/>
            <person name="Grigoriev I.V."/>
            <person name="Lindberg D.R."/>
            <person name="Seaver E.C."/>
            <person name="Weisblat D.A."/>
            <person name="Putnam N.H."/>
            <person name="Rokhsar D.S."/>
        </authorList>
    </citation>
    <scope>NUCLEOTIDE SEQUENCE</scope>
    <source>
        <strain evidence="3 5">I ESC-2004</strain>
    </source>
</reference>
<dbReference type="InterPro" id="IPR001304">
    <property type="entry name" value="C-type_lectin-like"/>
</dbReference>
<sequence>MVDHPSDVVCGCFIWFSFNASDNVDTRSNANTYCHEMDSHLADIIVDEENTFLVDLLKWDFTSTAWIGLWKAKEDVDECDNRYCAGEKWTWLGNASINSSRSSNMSTKWESNEPTGGSSCAVLEWTGGWWGSACSDEYNYICEKSLVVNSTIATQSTTMTYDKEVFPENMTPTITAIILGVLLLGCIASLVLVIIRKQRNPNPGPQKPSAESEPTHQYTESIPIGEMNTHVYETPVSNEGCVNINSKSEENVQGPEYENTNVLNDQNNVYDEIDVNTMI</sequence>
<dbReference type="HOGENOM" id="CLU_069217_0_0_1"/>
<proteinExistence type="predicted"/>
<dbReference type="EnsemblMetazoa" id="CapteT208810">
    <property type="protein sequence ID" value="CapteP208810"/>
    <property type="gene ID" value="CapteG208810"/>
</dbReference>
<gene>
    <name evidence="3" type="ORF">CAPTEDRAFT_208810</name>
</gene>
<reference evidence="5" key="1">
    <citation type="submission" date="2012-12" db="EMBL/GenBank/DDBJ databases">
        <authorList>
            <person name="Hellsten U."/>
            <person name="Grimwood J."/>
            <person name="Chapman J.A."/>
            <person name="Shapiro H."/>
            <person name="Aerts A."/>
            <person name="Otillar R.P."/>
            <person name="Terry A.Y."/>
            <person name="Boore J.L."/>
            <person name="Simakov O."/>
            <person name="Marletaz F."/>
            <person name="Cho S.-J."/>
            <person name="Edsinger-Gonzales E."/>
            <person name="Havlak P."/>
            <person name="Kuo D.-H."/>
            <person name="Larsson T."/>
            <person name="Lv J."/>
            <person name="Arendt D."/>
            <person name="Savage R."/>
            <person name="Osoegawa K."/>
            <person name="de Jong P."/>
            <person name="Lindberg D.R."/>
            <person name="Seaver E.C."/>
            <person name="Weisblat D.A."/>
            <person name="Putnam N.H."/>
            <person name="Grigoriev I.V."/>
            <person name="Rokhsar D.S."/>
        </authorList>
    </citation>
    <scope>NUCLEOTIDE SEQUENCE</scope>
    <source>
        <strain evidence="5">I ESC-2004</strain>
    </source>
</reference>
<dbReference type="Pfam" id="PF00059">
    <property type="entry name" value="Lectin_C"/>
    <property type="match status" value="1"/>
</dbReference>
<dbReference type="SUPFAM" id="SSF56436">
    <property type="entry name" value="C-type lectin-like"/>
    <property type="match status" value="1"/>
</dbReference>
<dbReference type="SMART" id="SM00034">
    <property type="entry name" value="CLECT"/>
    <property type="match status" value="1"/>
</dbReference>
<name>R7T911_CAPTE</name>
<reference evidence="4" key="3">
    <citation type="submission" date="2015-06" db="UniProtKB">
        <authorList>
            <consortium name="EnsemblMetazoa"/>
        </authorList>
    </citation>
    <scope>IDENTIFICATION</scope>
</reference>
<evidence type="ECO:0000256" key="1">
    <source>
        <dbReference type="SAM" id="Phobius"/>
    </source>
</evidence>
<feature type="transmembrane region" description="Helical" evidence="1">
    <location>
        <begin position="174"/>
        <end position="195"/>
    </location>
</feature>
<dbReference type="OrthoDB" id="6110379at2759"/>
<dbReference type="PROSITE" id="PS50041">
    <property type="entry name" value="C_TYPE_LECTIN_2"/>
    <property type="match status" value="1"/>
</dbReference>
<keyword evidence="1" id="KW-1133">Transmembrane helix</keyword>
<feature type="domain" description="C-type lectin" evidence="2">
    <location>
        <begin position="12"/>
        <end position="143"/>
    </location>
</feature>
<evidence type="ECO:0000259" key="2">
    <source>
        <dbReference type="PROSITE" id="PS50041"/>
    </source>
</evidence>
<evidence type="ECO:0000313" key="3">
    <source>
        <dbReference type="EMBL" id="ELT89918.1"/>
    </source>
</evidence>